<dbReference type="EMBL" id="LRGB01003101">
    <property type="protein sequence ID" value="KZS04682.1"/>
    <property type="molecule type" value="Genomic_DNA"/>
</dbReference>
<organism evidence="2 3">
    <name type="scientific">Daphnia magna</name>
    <dbReference type="NCBI Taxonomy" id="35525"/>
    <lineage>
        <taxon>Eukaryota</taxon>
        <taxon>Metazoa</taxon>
        <taxon>Ecdysozoa</taxon>
        <taxon>Arthropoda</taxon>
        <taxon>Crustacea</taxon>
        <taxon>Branchiopoda</taxon>
        <taxon>Diplostraca</taxon>
        <taxon>Cladocera</taxon>
        <taxon>Anomopoda</taxon>
        <taxon>Daphniidae</taxon>
        <taxon>Daphnia</taxon>
    </lineage>
</organism>
<evidence type="ECO:0000256" key="1">
    <source>
        <dbReference type="SAM" id="MobiDB-lite"/>
    </source>
</evidence>
<name>A0A164M349_9CRUS</name>
<reference evidence="2 3" key="1">
    <citation type="submission" date="2016-03" db="EMBL/GenBank/DDBJ databases">
        <title>EvidentialGene: Evidence-directed Construction of Genes on Genomes.</title>
        <authorList>
            <person name="Gilbert D.G."/>
            <person name="Choi J.-H."/>
            <person name="Mockaitis K."/>
            <person name="Colbourne J."/>
            <person name="Pfrender M."/>
        </authorList>
    </citation>
    <scope>NUCLEOTIDE SEQUENCE [LARGE SCALE GENOMIC DNA]</scope>
    <source>
        <strain evidence="2 3">Xinb3</strain>
        <tissue evidence="2">Complete organism</tissue>
    </source>
</reference>
<feature type="region of interest" description="Disordered" evidence="1">
    <location>
        <begin position="24"/>
        <end position="95"/>
    </location>
</feature>
<gene>
    <name evidence="2" type="ORF">APZ42_032331</name>
</gene>
<feature type="compositionally biased region" description="Basic residues" evidence="1">
    <location>
        <begin position="24"/>
        <end position="33"/>
    </location>
</feature>
<keyword evidence="3" id="KW-1185">Reference proteome</keyword>
<evidence type="ECO:0000313" key="3">
    <source>
        <dbReference type="Proteomes" id="UP000076858"/>
    </source>
</evidence>
<protein>
    <submittedName>
        <fullName evidence="2">Uncharacterized protein</fullName>
    </submittedName>
</protein>
<dbReference type="Proteomes" id="UP000076858">
    <property type="component" value="Unassembled WGS sequence"/>
</dbReference>
<sequence>MLPYLDLEKKHIYKKISKKLVAIQKRRKKKGSSHRFSSENPLPGTISWPPSLEVEVHESDQNPRLWASSNQNPMEPLDQAPFIGRRTSVGLLTST</sequence>
<proteinExistence type="predicted"/>
<comment type="caution">
    <text evidence="2">The sequence shown here is derived from an EMBL/GenBank/DDBJ whole genome shotgun (WGS) entry which is preliminary data.</text>
</comment>
<accession>A0A164M349</accession>
<evidence type="ECO:0000313" key="2">
    <source>
        <dbReference type="EMBL" id="KZS04682.1"/>
    </source>
</evidence>
<dbReference type="AlphaFoldDB" id="A0A164M349"/>